<protein>
    <submittedName>
        <fullName evidence="2">Uncharacterized protein</fullName>
    </submittedName>
</protein>
<gene>
    <name evidence="2" type="ORF">NDU88_001200</name>
</gene>
<proteinExistence type="predicted"/>
<sequence length="121" mass="13564">MEETNADADLVFRPRGRVRPSFVHQRSGVYRAGRGATATAHRPRLLFFFIPPGHRPRGKPHSTITEGENPSNIRASPESNALRQPLLLICRLIGYVTGQRHYIPDGQKGEKNRKPGGDETR</sequence>
<comment type="caution">
    <text evidence="2">The sequence shown here is derived from an EMBL/GenBank/DDBJ whole genome shotgun (WGS) entry which is preliminary data.</text>
</comment>
<evidence type="ECO:0000313" key="3">
    <source>
        <dbReference type="Proteomes" id="UP001066276"/>
    </source>
</evidence>
<feature type="compositionally biased region" description="Basic and acidic residues" evidence="1">
    <location>
        <begin position="107"/>
        <end position="121"/>
    </location>
</feature>
<organism evidence="2 3">
    <name type="scientific">Pleurodeles waltl</name>
    <name type="common">Iberian ribbed newt</name>
    <dbReference type="NCBI Taxonomy" id="8319"/>
    <lineage>
        <taxon>Eukaryota</taxon>
        <taxon>Metazoa</taxon>
        <taxon>Chordata</taxon>
        <taxon>Craniata</taxon>
        <taxon>Vertebrata</taxon>
        <taxon>Euteleostomi</taxon>
        <taxon>Amphibia</taxon>
        <taxon>Batrachia</taxon>
        <taxon>Caudata</taxon>
        <taxon>Salamandroidea</taxon>
        <taxon>Salamandridae</taxon>
        <taxon>Pleurodelinae</taxon>
        <taxon>Pleurodeles</taxon>
    </lineage>
</organism>
<feature type="region of interest" description="Disordered" evidence="1">
    <location>
        <begin position="101"/>
        <end position="121"/>
    </location>
</feature>
<feature type="compositionally biased region" description="Polar residues" evidence="1">
    <location>
        <begin position="62"/>
        <end position="78"/>
    </location>
</feature>
<accession>A0AAV7U6K0</accession>
<dbReference type="EMBL" id="JANPWB010000005">
    <property type="protein sequence ID" value="KAJ1184393.1"/>
    <property type="molecule type" value="Genomic_DNA"/>
</dbReference>
<name>A0AAV7U6K0_PLEWA</name>
<dbReference type="Proteomes" id="UP001066276">
    <property type="component" value="Chromosome 3_1"/>
</dbReference>
<evidence type="ECO:0000256" key="1">
    <source>
        <dbReference type="SAM" id="MobiDB-lite"/>
    </source>
</evidence>
<dbReference type="AlphaFoldDB" id="A0AAV7U6K0"/>
<reference evidence="2" key="1">
    <citation type="journal article" date="2022" name="bioRxiv">
        <title>Sequencing and chromosome-scale assembly of the giantPleurodeles waltlgenome.</title>
        <authorList>
            <person name="Brown T."/>
            <person name="Elewa A."/>
            <person name="Iarovenko S."/>
            <person name="Subramanian E."/>
            <person name="Araus A.J."/>
            <person name="Petzold A."/>
            <person name="Susuki M."/>
            <person name="Suzuki K.-i.T."/>
            <person name="Hayashi T."/>
            <person name="Toyoda A."/>
            <person name="Oliveira C."/>
            <person name="Osipova E."/>
            <person name="Leigh N.D."/>
            <person name="Simon A."/>
            <person name="Yun M.H."/>
        </authorList>
    </citation>
    <scope>NUCLEOTIDE SEQUENCE</scope>
    <source>
        <strain evidence="2">20211129_DDA</strain>
        <tissue evidence="2">Liver</tissue>
    </source>
</reference>
<keyword evidence="3" id="KW-1185">Reference proteome</keyword>
<evidence type="ECO:0000313" key="2">
    <source>
        <dbReference type="EMBL" id="KAJ1184393.1"/>
    </source>
</evidence>
<feature type="region of interest" description="Disordered" evidence="1">
    <location>
        <begin position="50"/>
        <end position="78"/>
    </location>
</feature>